<name>A0A256J4M8_HALEZ</name>
<keyword evidence="9" id="KW-1185">Reference proteome</keyword>
<reference evidence="2 9" key="6">
    <citation type="submission" date="2023-01" db="EMBL/GenBank/DDBJ databases">
        <title>Halorubrum ezzemoulense from Santa Pola, Spain.</title>
        <authorList>
            <person name="Feng Y."/>
            <person name="Louyakis A.S."/>
            <person name="Gogarten J.P."/>
        </authorList>
    </citation>
    <scope>NUCLEOTIDE SEQUENCE [LARGE SCALE GENOMIC DNA]</scope>
    <source>
        <strain evidence="2 9">AMM015</strain>
    </source>
</reference>
<dbReference type="Proteomes" id="UP000198297">
    <property type="component" value="Unassembled WGS sequence"/>
</dbReference>
<accession>A0A256J4M8</accession>
<reference evidence="3" key="2">
    <citation type="submission" date="2017-05" db="EMBL/GenBank/DDBJ databases">
        <authorList>
            <person name="Song R."/>
            <person name="Chenine A.L."/>
            <person name="Ruprecht R.M."/>
        </authorList>
    </citation>
    <scope>NUCLEOTIDE SEQUENCE</scope>
    <source>
        <strain evidence="3">LD3</strain>
    </source>
</reference>
<feature type="domain" description="DUF7344" evidence="1">
    <location>
        <begin position="25"/>
        <end position="103"/>
    </location>
</feature>
<protein>
    <recommendedName>
        <fullName evidence="1">DUF7344 domain-containing protein</fullName>
    </recommendedName>
</protein>
<dbReference type="Proteomes" id="UP001210528">
    <property type="component" value="Unassembled WGS sequence"/>
</dbReference>
<dbReference type="AlphaFoldDB" id="A0A256J4M8"/>
<gene>
    <name evidence="3" type="ORF">DJ83_01950</name>
    <name evidence="4" type="ORF">EO776_01840</name>
    <name evidence="2" type="ORF">PM085_11675</name>
    <name evidence="5" type="ORF">SAMN06266787_11332</name>
</gene>
<evidence type="ECO:0000313" key="2">
    <source>
        <dbReference type="EMBL" id="MDB2292934.1"/>
    </source>
</evidence>
<organism evidence="3 7">
    <name type="scientific">Halorubrum ezzemoulense</name>
    <name type="common">Halorubrum chaoviator</name>
    <dbReference type="NCBI Taxonomy" id="337243"/>
    <lineage>
        <taxon>Archaea</taxon>
        <taxon>Methanobacteriati</taxon>
        <taxon>Methanobacteriota</taxon>
        <taxon>Stenosarchaea group</taxon>
        <taxon>Halobacteria</taxon>
        <taxon>Halobacteriales</taxon>
        <taxon>Haloferacaceae</taxon>
        <taxon>Halorubrum</taxon>
    </lineage>
</organism>
<dbReference type="EMBL" id="FZNK01000013">
    <property type="protein sequence ID" value="SNR70971.1"/>
    <property type="molecule type" value="Genomic_DNA"/>
</dbReference>
<reference evidence="8" key="5">
    <citation type="submission" date="2019-01" db="EMBL/GenBank/DDBJ databases">
        <title>Complete genome of Halorubrum ezzemoulense strain FB21.</title>
        <authorList>
            <person name="Feng Y."/>
            <person name="Louyakis A.S."/>
            <person name="Papke R.T."/>
            <person name="Gogarten J.P."/>
        </authorList>
    </citation>
    <scope>NUCLEOTIDE SEQUENCE [LARGE SCALE GENOMIC DNA]</scope>
    <source>
        <strain evidence="8">Fb21</strain>
    </source>
</reference>
<dbReference type="GeneID" id="301358478"/>
<reference evidence="3 7" key="1">
    <citation type="journal article" date="2014" name="Front. Microbiol.">
        <title>Population and genomic analysis of the genus Halorubrum.</title>
        <authorList>
            <person name="Fullmer M.S."/>
            <person name="Soucy S.M."/>
            <person name="Swithers K.S."/>
            <person name="Makkay A.M."/>
            <person name="Wheeler R."/>
            <person name="Ventosa A."/>
            <person name="Gogarten J.P."/>
            <person name="Papke R.T."/>
        </authorList>
    </citation>
    <scope>NUCLEOTIDE SEQUENCE [LARGE SCALE GENOMIC DNA]</scope>
    <source>
        <strain evidence="3 7">LD3</strain>
    </source>
</reference>
<evidence type="ECO:0000313" key="4">
    <source>
        <dbReference type="EMBL" id="QAY18854.1"/>
    </source>
</evidence>
<dbReference type="Proteomes" id="UP000216409">
    <property type="component" value="Unassembled WGS sequence"/>
</dbReference>
<dbReference type="EMBL" id="JAQLUK010000010">
    <property type="protein sequence ID" value="MDB2292934.1"/>
    <property type="molecule type" value="Genomic_DNA"/>
</dbReference>
<evidence type="ECO:0000313" key="6">
    <source>
        <dbReference type="Proteomes" id="UP000198297"/>
    </source>
</evidence>
<dbReference type="EMBL" id="NHOW01000026">
    <property type="protein sequence ID" value="OYR63725.1"/>
    <property type="molecule type" value="Genomic_DNA"/>
</dbReference>
<reference evidence="5 6" key="3">
    <citation type="submission" date="2017-06" db="EMBL/GenBank/DDBJ databases">
        <authorList>
            <person name="Kim H.J."/>
            <person name="Triplett B.A."/>
        </authorList>
    </citation>
    <scope>NUCLEOTIDE SEQUENCE [LARGE SCALE GENOMIC DNA]</scope>
    <source>
        <strain evidence="5 6">DSM 19316</strain>
    </source>
</reference>
<evidence type="ECO:0000313" key="7">
    <source>
        <dbReference type="Proteomes" id="UP000216409"/>
    </source>
</evidence>
<dbReference type="KEGG" id="hezz:EO776_01840"/>
<dbReference type="EMBL" id="CP034940">
    <property type="protein sequence ID" value="QAY18854.1"/>
    <property type="molecule type" value="Genomic_DNA"/>
</dbReference>
<proteinExistence type="predicted"/>
<reference evidence="4" key="4">
    <citation type="journal article" date="2019" name="Microbiol. Resour. Announc.">
        <title>Complete Genome Sequence of Halorubrum ezzemoulense Strain Fb21.</title>
        <authorList>
            <person name="Feng Y."/>
            <person name="Louyakis A.S."/>
            <person name="Makkay A.M."/>
            <person name="Guerrero R.O."/>
            <person name="Papke R.T."/>
            <person name="Gogarten J.P."/>
        </authorList>
    </citation>
    <scope>NUCLEOTIDE SEQUENCE</scope>
    <source>
        <strain evidence="4">Fb21</strain>
    </source>
</reference>
<evidence type="ECO:0000313" key="5">
    <source>
        <dbReference type="EMBL" id="SNR70971.1"/>
    </source>
</evidence>
<accession>A0A238YJT2</accession>
<sequence length="132" mass="14668">MSGDGPYDGPGEDEDLPLYRETDLFYLLSHHRKRTVVLTLAVAPWSRVHLRQLAEMLTLLEADAEHQTLSTAQVRTVRTNLKRSHLPPLIRTSVIAWDDEQADVIVPGPAFASALHTHTTAGHSLARSPDDL</sequence>
<dbReference type="InterPro" id="IPR055768">
    <property type="entry name" value="DUF7344"/>
</dbReference>
<dbReference type="Proteomes" id="UP000293073">
    <property type="component" value="Chromosome"/>
</dbReference>
<evidence type="ECO:0000313" key="9">
    <source>
        <dbReference type="Proteomes" id="UP001210528"/>
    </source>
</evidence>
<evidence type="ECO:0000313" key="3">
    <source>
        <dbReference type="EMBL" id="OYR63725.1"/>
    </source>
</evidence>
<dbReference type="RefSeq" id="WP_089309118.1">
    <property type="nucleotide sequence ID" value="NZ_CP034940.1"/>
</dbReference>
<evidence type="ECO:0000259" key="1">
    <source>
        <dbReference type="Pfam" id="PF24035"/>
    </source>
</evidence>
<dbReference type="Pfam" id="PF24035">
    <property type="entry name" value="DUF7344"/>
    <property type="match status" value="1"/>
</dbReference>
<evidence type="ECO:0000313" key="8">
    <source>
        <dbReference type="Proteomes" id="UP000293073"/>
    </source>
</evidence>